<dbReference type="RefSeq" id="WP_163772203.1">
    <property type="nucleotide sequence ID" value="NZ_JAAGXA010000006.1"/>
</dbReference>
<reference evidence="2 3" key="1">
    <citation type="journal article" date="2014" name="Int. J. Syst. Evol. Microbiol.">
        <title>Nocardioides zeae sp. nov., isolated from the stem of Zea mays.</title>
        <authorList>
            <person name="Glaeser S.P."/>
            <person name="McInroy J.A."/>
            <person name="Busse H.J."/>
            <person name="Kampfer P."/>
        </authorList>
    </citation>
    <scope>NUCLEOTIDE SEQUENCE [LARGE SCALE GENOMIC DNA]</scope>
    <source>
        <strain evidence="2 3">JCM 30728</strain>
    </source>
</reference>
<protein>
    <submittedName>
        <fullName evidence="2">Universal stress protein</fullName>
    </submittedName>
</protein>
<accession>A0A6P0HLZ2</accession>
<dbReference type="InterPro" id="IPR014729">
    <property type="entry name" value="Rossmann-like_a/b/a_fold"/>
</dbReference>
<dbReference type="InterPro" id="IPR006016">
    <property type="entry name" value="UspA"/>
</dbReference>
<keyword evidence="3" id="KW-1185">Reference proteome</keyword>
<dbReference type="EMBL" id="JAAGXA010000006">
    <property type="protein sequence ID" value="NEN78655.1"/>
    <property type="molecule type" value="Genomic_DNA"/>
</dbReference>
<feature type="domain" description="UspA" evidence="1">
    <location>
        <begin position="2"/>
        <end position="133"/>
    </location>
</feature>
<dbReference type="Gene3D" id="3.40.50.620">
    <property type="entry name" value="HUPs"/>
    <property type="match status" value="1"/>
</dbReference>
<dbReference type="SUPFAM" id="SSF52402">
    <property type="entry name" value="Adenine nucleotide alpha hydrolases-like"/>
    <property type="match status" value="1"/>
</dbReference>
<organism evidence="2 3">
    <name type="scientific">Nocardioides zeae</name>
    <dbReference type="NCBI Taxonomy" id="1457234"/>
    <lineage>
        <taxon>Bacteria</taxon>
        <taxon>Bacillati</taxon>
        <taxon>Actinomycetota</taxon>
        <taxon>Actinomycetes</taxon>
        <taxon>Propionibacteriales</taxon>
        <taxon>Nocardioidaceae</taxon>
        <taxon>Nocardioides</taxon>
    </lineage>
</organism>
<evidence type="ECO:0000313" key="2">
    <source>
        <dbReference type="EMBL" id="NEN78655.1"/>
    </source>
</evidence>
<evidence type="ECO:0000259" key="1">
    <source>
        <dbReference type="Pfam" id="PF00582"/>
    </source>
</evidence>
<dbReference type="Proteomes" id="UP000468687">
    <property type="component" value="Unassembled WGS sequence"/>
</dbReference>
<evidence type="ECO:0000313" key="3">
    <source>
        <dbReference type="Proteomes" id="UP000468687"/>
    </source>
</evidence>
<proteinExistence type="predicted"/>
<gene>
    <name evidence="2" type="ORF">G3T38_10220</name>
</gene>
<dbReference type="CDD" id="cd00293">
    <property type="entry name" value="USP-like"/>
    <property type="match status" value="1"/>
</dbReference>
<comment type="caution">
    <text evidence="2">The sequence shown here is derived from an EMBL/GenBank/DDBJ whole genome shotgun (WGS) entry which is preliminary data.</text>
</comment>
<sequence length="143" mass="14790">MNAPVVVLHAPSEAGAAALLSAAHIAREKNSGLVVVATTSGVDDDRSEEVEREVAVGQVTAVIGAPDADVPWTLDLVRPGADAAAMLVGAVEAHEPRLLVIGSRQRSPLGKMLLGRTLQRLLLEVSVPVLVVKAGRPLDDGNV</sequence>
<dbReference type="AlphaFoldDB" id="A0A6P0HLZ2"/>
<dbReference type="Pfam" id="PF00582">
    <property type="entry name" value="Usp"/>
    <property type="match status" value="1"/>
</dbReference>
<name>A0A6P0HLZ2_9ACTN</name>